<dbReference type="EMBL" id="AAKOVI010000035">
    <property type="protein sequence ID" value="ECU0850326.1"/>
    <property type="molecule type" value="Genomic_DNA"/>
</dbReference>
<dbReference type="EMBL" id="AAGJYV010000010">
    <property type="protein sequence ID" value="EBO8930447.1"/>
    <property type="molecule type" value="Genomic_DNA"/>
</dbReference>
<dbReference type="EMBL" id="AAJEAI010000008">
    <property type="protein sequence ID" value="ECK9183771.1"/>
    <property type="molecule type" value="Genomic_DNA"/>
</dbReference>
<dbReference type="EMBL" id="DAAGTV010000027">
    <property type="protein sequence ID" value="HAB4533310.1"/>
    <property type="molecule type" value="Genomic_DNA"/>
</dbReference>
<evidence type="ECO:0000313" key="40">
    <source>
        <dbReference type="EMBL" id="ECX1648039.1"/>
    </source>
</evidence>
<dbReference type="EMBL" id="CP052803">
    <property type="protein sequence ID" value="QJV37120.1"/>
    <property type="molecule type" value="Genomic_DNA"/>
</dbReference>
<evidence type="ECO:0000313" key="59">
    <source>
        <dbReference type="EMBL" id="HAB1819724.1"/>
    </source>
</evidence>
<evidence type="ECO:0000313" key="93">
    <source>
        <dbReference type="EMBL" id="QJV37120.1"/>
    </source>
</evidence>
<dbReference type="EMBL" id="DAAQZO010000029">
    <property type="protein sequence ID" value="HAE1585229.1"/>
    <property type="molecule type" value="Genomic_DNA"/>
</dbReference>
<evidence type="ECO:0000313" key="10">
    <source>
        <dbReference type="EMBL" id="EBO8903175.1"/>
    </source>
</evidence>
<evidence type="ECO:0000313" key="80">
    <source>
        <dbReference type="EMBL" id="HAE5303371.1"/>
    </source>
</evidence>
<evidence type="ECO:0000313" key="76">
    <source>
        <dbReference type="EMBL" id="HAE1618075.1"/>
    </source>
</evidence>
<dbReference type="InterPro" id="IPR006450">
    <property type="entry name" value="Phage_HK97_gp6-like"/>
</dbReference>
<evidence type="ECO:0000313" key="18">
    <source>
        <dbReference type="EMBL" id="ECA0963043.1"/>
    </source>
</evidence>
<dbReference type="EMBL" id="AAMETK010000009">
    <property type="protein sequence ID" value="EDG6139725.1"/>
    <property type="molecule type" value="Genomic_DNA"/>
</dbReference>
<dbReference type="EMBL" id="AAKOUH010000004">
    <property type="protein sequence ID" value="ECU0725921.1"/>
    <property type="molecule type" value="Genomic_DNA"/>
</dbReference>
<evidence type="ECO:0000313" key="82">
    <source>
        <dbReference type="EMBL" id="HAE5470406.1"/>
    </source>
</evidence>
<evidence type="ECO:0000313" key="52">
    <source>
        <dbReference type="EMBL" id="EDH8388128.1"/>
    </source>
</evidence>
<dbReference type="EMBL" id="DAAGQT010000002">
    <property type="protein sequence ID" value="HAB4171870.1"/>
    <property type="molecule type" value="Genomic_DNA"/>
</dbReference>
<dbReference type="EMBL" id="DAASNY010000003">
    <property type="protein sequence ID" value="HAE6306402.1"/>
    <property type="molecule type" value="Genomic_DNA"/>
</dbReference>
<organism evidence="34">
    <name type="scientific">Salmonella infantis</name>
    <dbReference type="NCBI Taxonomy" id="595"/>
    <lineage>
        <taxon>Bacteria</taxon>
        <taxon>Pseudomonadati</taxon>
        <taxon>Pseudomonadota</taxon>
        <taxon>Gammaproteobacteria</taxon>
        <taxon>Enterobacterales</taxon>
        <taxon>Enterobacteriaceae</taxon>
        <taxon>Salmonella</taxon>
    </lineage>
</organism>
<evidence type="ECO:0000313" key="57">
    <source>
        <dbReference type="EMBL" id="HAB1676980.1"/>
    </source>
</evidence>
<evidence type="ECO:0000313" key="63">
    <source>
        <dbReference type="EMBL" id="HAB4348996.1"/>
    </source>
</evidence>
<evidence type="ECO:0000313" key="53">
    <source>
        <dbReference type="EMBL" id="EDI2672233.1"/>
    </source>
</evidence>
<dbReference type="RefSeq" id="WP_000571722.1">
    <property type="nucleotide sequence ID" value="NZ_CAJCKB010000001.1"/>
</dbReference>
<dbReference type="InterPro" id="IPR021146">
    <property type="entry name" value="Phage_gp6-like_head-tail"/>
</dbReference>
<evidence type="ECO:0000313" key="58">
    <source>
        <dbReference type="EMBL" id="HAB1721531.1"/>
    </source>
</evidence>
<evidence type="ECO:0000313" key="9">
    <source>
        <dbReference type="EMBL" id="EBO8614048.1"/>
    </source>
</evidence>
<evidence type="ECO:0000313" key="60">
    <source>
        <dbReference type="EMBL" id="HAB3677166.1"/>
    </source>
</evidence>
<evidence type="ECO:0000313" key="16">
    <source>
        <dbReference type="EMBL" id="EBZ3765393.1"/>
    </source>
</evidence>
<evidence type="ECO:0000313" key="28">
    <source>
        <dbReference type="EMBL" id="ECT1139153.1"/>
    </source>
</evidence>
<dbReference type="EMBL" id="AALOZJ010000027">
    <property type="protein sequence ID" value="EDB8944043.1"/>
    <property type="molecule type" value="Genomic_DNA"/>
</dbReference>
<dbReference type="EMBL" id="AALOYY010000009">
    <property type="protein sequence ID" value="EDB8863000.1"/>
    <property type="molecule type" value="Genomic_DNA"/>
</dbReference>
<dbReference type="EMBL" id="AAHUFL010000006">
    <property type="protein sequence ID" value="ECA3971192.1"/>
    <property type="molecule type" value="Genomic_DNA"/>
</dbReference>
<dbReference type="EMBL" id="DAARBA010000002">
    <property type="protein sequence ID" value="HAE1678703.1"/>
    <property type="molecule type" value="Genomic_DNA"/>
</dbReference>
<dbReference type="EMBL" id="AAGHRN010000003">
    <property type="protein sequence ID" value="EBO1796837.1"/>
    <property type="molecule type" value="Genomic_DNA"/>
</dbReference>
<dbReference type="Pfam" id="PF05135">
    <property type="entry name" value="Phage_connect_1"/>
    <property type="match status" value="1"/>
</dbReference>
<reference evidence="13" key="3">
    <citation type="submission" date="2018-07" db="EMBL/GenBank/DDBJ databases">
        <authorList>
            <person name="Ashton P.M."/>
            <person name="Dallman T."/>
            <person name="Nair S."/>
            <person name="De Pinna E."/>
            <person name="Peters T."/>
            <person name="Grant K."/>
        </authorList>
    </citation>
    <scope>NUCLEOTIDE SEQUENCE</scope>
    <source>
        <strain evidence="43">113036</strain>
        <strain evidence="14">464040</strain>
        <strain evidence="13">516951</strain>
        <strain evidence="20">563459</strain>
        <strain evidence="17">624378</strain>
        <strain evidence="24">707098</strain>
        <strain evidence="23">761617</strain>
    </source>
</reference>
<evidence type="ECO:0000313" key="64">
    <source>
        <dbReference type="EMBL" id="HAB4385081.1"/>
    </source>
</evidence>
<dbReference type="EMBL" id="DAASFJ010000003">
    <property type="protein sequence ID" value="HAE5289669.1"/>
    <property type="molecule type" value="Genomic_DNA"/>
</dbReference>
<evidence type="ECO:0000313" key="3">
    <source>
        <dbReference type="EMBL" id="EBM8274067.1"/>
    </source>
</evidence>
<evidence type="ECO:0000313" key="48">
    <source>
        <dbReference type="EMBL" id="EDG1266394.1"/>
    </source>
</evidence>
<evidence type="ECO:0000313" key="61">
    <source>
        <dbReference type="EMBL" id="HAB3717309.1"/>
    </source>
</evidence>
<evidence type="ECO:0000313" key="36">
    <source>
        <dbReference type="EMBL" id="ECV0379174.1"/>
    </source>
</evidence>
<reference evidence="4" key="5">
    <citation type="submission" date="2019-06" db="EMBL/GenBank/DDBJ databases">
        <authorList>
            <consortium name="NARMS: The National Antimicrobial Resistance Monitoring System"/>
        </authorList>
    </citation>
    <scope>NUCLEOTIDE SEQUENCE</scope>
    <source>
        <strain evidence="10">FSIS11919428</strain>
        <strain evidence="4">FSIS11919680</strain>
        <strain evidence="42">FSIS1605484</strain>
        <strain evidence="48">FSIS1710722</strain>
    </source>
</reference>
<dbReference type="EMBL" id="AAHXAP010000005">
    <property type="protein sequence ID" value="ECB2700715.1"/>
    <property type="molecule type" value="Genomic_DNA"/>
</dbReference>
<dbReference type="EMBL" id="AALSGV010000009">
    <property type="protein sequence ID" value="EDC8472760.1"/>
    <property type="molecule type" value="Genomic_DNA"/>
</dbReference>
<dbReference type="EMBL" id="DAAFVM010000002">
    <property type="protein sequence ID" value="HAB1676980.1"/>
    <property type="molecule type" value="Genomic_DNA"/>
</dbReference>
<evidence type="ECO:0000313" key="84">
    <source>
        <dbReference type="EMBL" id="HAE7977671.1"/>
    </source>
</evidence>
<evidence type="ECO:0000313" key="72">
    <source>
        <dbReference type="EMBL" id="HAC7053938.1"/>
    </source>
</evidence>
<evidence type="ECO:0000313" key="39">
    <source>
        <dbReference type="EMBL" id="ECV5410136.1"/>
    </source>
</evidence>
<dbReference type="AlphaFoldDB" id="A0A3R0D788"/>
<evidence type="ECO:0000313" key="35">
    <source>
        <dbReference type="EMBL" id="ECU2845965.1"/>
    </source>
</evidence>
<evidence type="ECO:0000313" key="24">
    <source>
        <dbReference type="EMBL" id="ECD8864352.1"/>
    </source>
</evidence>
<dbReference type="EMBL" id="AAKLCC010000016">
    <property type="protein sequence ID" value="ECS9069263.1"/>
    <property type="molecule type" value="Genomic_DNA"/>
</dbReference>
<reference evidence="51" key="4">
    <citation type="submission" date="2018-07" db="EMBL/GenBank/DDBJ databases">
        <authorList>
            <consortium name="PulseNet: The National Subtyping Network for Foodborne Disease Surveillance"/>
            <person name="Tarr C.L."/>
            <person name="Trees E."/>
            <person name="Katz L.S."/>
            <person name="Carleton-Romer H.A."/>
            <person name="Stroika S."/>
            <person name="Kucerova Z."/>
            <person name="Roache K.F."/>
            <person name="Sabol A.L."/>
            <person name="Besser J."/>
            <person name="Gerner-Smidt P."/>
        </authorList>
    </citation>
    <scope>NUCLEOTIDE SEQUENCE</scope>
    <source>
        <strain evidence="51">PNUSAS013018</strain>
    </source>
</reference>
<evidence type="ECO:0000313" key="75">
    <source>
        <dbReference type="EMBL" id="HAE1585229.1"/>
    </source>
</evidence>
<dbReference type="EMBL" id="AAHYAN010000010">
    <property type="protein sequence ID" value="ECB5810492.1"/>
    <property type="molecule type" value="Genomic_DNA"/>
</dbReference>
<evidence type="ECO:0000313" key="88">
    <source>
        <dbReference type="EMBL" id="HAF1326773.1"/>
    </source>
</evidence>
<evidence type="ECO:0000313" key="67">
    <source>
        <dbReference type="EMBL" id="HAB5560177.1"/>
    </source>
</evidence>
<dbReference type="EMBL" id="AAKSWS010000038">
    <property type="protein sequence ID" value="ECV0379174.1"/>
    <property type="molecule type" value="Genomic_DNA"/>
</dbReference>
<dbReference type="EMBL" id="AAGEAS010000022">
    <property type="protein sequence ID" value="EBM9017604.1"/>
    <property type="molecule type" value="Genomic_DNA"/>
</dbReference>
<dbReference type="EMBL" id="AAGKAB010000019">
    <property type="protein sequence ID" value="EBO9086134.1"/>
    <property type="molecule type" value="Genomic_DNA"/>
</dbReference>
<dbReference type="Gene3D" id="1.10.3230.30">
    <property type="entry name" value="Phage gp6-like head-tail connector protein"/>
    <property type="match status" value="1"/>
</dbReference>
<evidence type="ECO:0000313" key="19">
    <source>
        <dbReference type="EMBL" id="ECA3971192.1"/>
    </source>
</evidence>
<dbReference type="CDD" id="cd08054">
    <property type="entry name" value="gp6"/>
    <property type="match status" value="1"/>
</dbReference>
<evidence type="ECO:0000313" key="14">
    <source>
        <dbReference type="EMBL" id="EBY7802570.1"/>
    </source>
</evidence>
<dbReference type="EMBL" id="DAATTM010000009">
    <property type="protein sequence ID" value="HAF0040122.1"/>
    <property type="molecule type" value="Genomic_DNA"/>
</dbReference>
<dbReference type="EMBL" id="AAFZEX010000006">
    <property type="protein sequence ID" value="EBL4735758.1"/>
    <property type="molecule type" value="Genomic_DNA"/>
</dbReference>
<dbReference type="EMBL" id="DAAHDX010000003">
    <property type="protein sequence ID" value="HAB5733453.1"/>
    <property type="molecule type" value="Genomic_DNA"/>
</dbReference>
<evidence type="ECO:0000313" key="77">
    <source>
        <dbReference type="EMBL" id="HAE1678703.1"/>
    </source>
</evidence>
<evidence type="ECO:0000313" key="42">
    <source>
        <dbReference type="EMBL" id="ECZ8877786.1"/>
    </source>
</evidence>
<evidence type="ECO:0000313" key="91">
    <source>
        <dbReference type="EMBL" id="HAF7836623.1"/>
    </source>
</evidence>
<dbReference type="EMBL" id="AAGHXE010000006">
    <property type="protein sequence ID" value="EBO2478019.1"/>
    <property type="molecule type" value="Genomic_DNA"/>
</dbReference>
<evidence type="ECO:0000313" key="38">
    <source>
        <dbReference type="EMBL" id="ECV3262888.1"/>
    </source>
</evidence>
<reference evidence="55" key="6">
    <citation type="submission" date="2019-10" db="EMBL/GenBank/DDBJ databases">
        <authorList>
            <consortium name="NCBI Pathogen Detection Project"/>
        </authorList>
    </citation>
    <scope>NUCLEOTIDE SEQUENCE</scope>
    <source>
        <strain evidence="86">07041415_broiler_meat_pESI_ESC-S_2007</strain>
        <strain evidence="70">09051564_79_broiler_meat_pESI_ESC-S_2009</strain>
        <strain evidence="55">11-6231</strain>
        <strain evidence="80">12037823_11_broiler_chicken_pESI_CTX_M1_2012</strain>
        <strain evidence="56">13-3055</strain>
        <strain evidence="87">13002124_1_human_pESI_CTX_M1_2013</strain>
        <strain evidence="84">13002124_34_broiler meat_pESI_CTX_M1_2013</strain>
        <strain evidence="85">14026835_human_pESI_CTX_M65_2014</strain>
        <strain evidence="79">14035093_human_pESI_CTX_M1_2014</strain>
        <strain evidence="71">14057027_15_broiler_meat_pESI_CTX_M1_2014</strain>
        <strain evidence="57">Salmonella enterica</strain>
        <strain evidence="73">Sam_ff3851e3-f536-40fd-9773-2282a4e33e15</strain>
    </source>
</reference>
<dbReference type="EMBL" id="DAAFVT010000002">
    <property type="protein sequence ID" value="HAB1721531.1"/>
    <property type="molecule type" value="Genomic_DNA"/>
</dbReference>
<evidence type="ECO:0000313" key="23">
    <source>
        <dbReference type="EMBL" id="ECD7998123.1"/>
    </source>
</evidence>
<dbReference type="EMBL" id="DAAHEK010000005">
    <property type="protein sequence ID" value="HAB5774003.1"/>
    <property type="molecule type" value="Genomic_DNA"/>
</dbReference>
<dbReference type="EMBL" id="DAAGMV010000006">
    <property type="protein sequence ID" value="HAB3717309.1"/>
    <property type="molecule type" value="Genomic_DNA"/>
</dbReference>
<evidence type="ECO:0000313" key="55">
    <source>
        <dbReference type="EMBL" id="HAA0034330.1"/>
    </source>
</evidence>
<evidence type="ECO:0000313" key="68">
    <source>
        <dbReference type="EMBL" id="HAB5733453.1"/>
    </source>
</evidence>
<dbReference type="EMBL" id="AAMDBK010000018">
    <property type="protein sequence ID" value="EDG1266394.1"/>
    <property type="molecule type" value="Genomic_DNA"/>
</dbReference>
<dbReference type="EMBL" id="DAAGVG010000001">
    <property type="protein sequence ID" value="HAB4695281.1"/>
    <property type="molecule type" value="Genomic_DNA"/>
</dbReference>
<evidence type="ECO:0000313" key="90">
    <source>
        <dbReference type="EMBL" id="HAF7562609.1"/>
    </source>
</evidence>
<dbReference type="EMBL" id="AAKOZE010000012">
    <property type="protein sequence ID" value="ECU1304291.1"/>
    <property type="molecule type" value="Genomic_DNA"/>
</dbReference>
<dbReference type="EMBL" id="DAAMGU010000003">
    <property type="protein sequence ID" value="HAC6597861.1"/>
    <property type="molecule type" value="Genomic_DNA"/>
</dbReference>
<dbReference type="EMBL" id="DAAHDC010000046">
    <property type="protein sequence ID" value="HAB5560177.1"/>
    <property type="molecule type" value="Genomic_DNA"/>
</dbReference>
<evidence type="ECO:0000313" key="30">
    <source>
        <dbReference type="EMBL" id="ECU0725921.1"/>
    </source>
</evidence>
<evidence type="ECO:0000313" key="83">
    <source>
        <dbReference type="EMBL" id="HAE6306402.1"/>
    </source>
</evidence>
<evidence type="ECO:0000313" key="79">
    <source>
        <dbReference type="EMBL" id="HAE5289669.1"/>
    </source>
</evidence>
<dbReference type="EMBL" id="DAAMGN010000003">
    <property type="protein sequence ID" value="HAC6551615.1"/>
    <property type="molecule type" value="Genomic_DNA"/>
</dbReference>
<evidence type="ECO:0000313" key="15">
    <source>
        <dbReference type="EMBL" id="EBZ3639389.1"/>
    </source>
</evidence>
<dbReference type="EMBL" id="DAATVX010000003">
    <property type="protein sequence ID" value="HAF0340988.1"/>
    <property type="molecule type" value="Genomic_DNA"/>
</dbReference>
<dbReference type="EMBL" id="DAAQYB010000001">
    <property type="protein sequence ID" value="HAE1342417.1"/>
    <property type="molecule type" value="Genomic_DNA"/>
</dbReference>
<evidence type="ECO:0000313" key="70">
    <source>
        <dbReference type="EMBL" id="HAC6551615.1"/>
    </source>
</evidence>
<dbReference type="EMBL" id="AAMKJR010000008">
    <property type="protein sequence ID" value="EDI2672233.1"/>
    <property type="molecule type" value="Genomic_DNA"/>
</dbReference>
<evidence type="ECO:0000313" key="12">
    <source>
        <dbReference type="EMBL" id="EBO9086134.1"/>
    </source>
</evidence>
<evidence type="ECO:0000313" key="21">
    <source>
        <dbReference type="EMBL" id="ECB2700715.1"/>
    </source>
</evidence>
<evidence type="ECO:0000313" key="45">
    <source>
        <dbReference type="EMBL" id="EDB8896081.1"/>
    </source>
</evidence>
<evidence type="ECO:0000313" key="43">
    <source>
        <dbReference type="EMBL" id="EDA7188681.1"/>
    </source>
</evidence>
<dbReference type="EMBL" id="AAHQXU010000014">
    <property type="protein sequence ID" value="EBZ3765393.1"/>
    <property type="molecule type" value="Genomic_DNA"/>
</dbReference>
<dbReference type="EMBL" id="CP052801">
    <property type="protein sequence ID" value="QJV32492.1"/>
    <property type="molecule type" value="Genomic_DNA"/>
</dbReference>
<dbReference type="EMBL" id="DAATCB010000004">
    <property type="protein sequence ID" value="HAE7977671.1"/>
    <property type="molecule type" value="Genomic_DNA"/>
</dbReference>
<evidence type="ECO:0000313" key="85">
    <source>
        <dbReference type="EMBL" id="HAF0040122.1"/>
    </source>
</evidence>
<reference evidence="55" key="1">
    <citation type="journal article" date="2018" name="Genome Biol.">
        <title>SKESA: strategic k-mer extension for scrupulous assemblies.</title>
        <authorList>
            <person name="Souvorov A."/>
            <person name="Agarwala R."/>
            <person name="Lipman D.J."/>
        </authorList>
    </citation>
    <scope>NUCLEOTIDE SEQUENCE</scope>
    <source>
        <strain evidence="86">07041415_broiler_meat_pESI_ESC-S_2007</strain>
        <strain evidence="70">09051564_79_broiler_meat_pESI_ESC-S_2009</strain>
        <strain evidence="55">11-6231</strain>
        <strain evidence="80">12037823_11_broiler_chicken_pESI_CTX_M1_2012</strain>
        <strain evidence="56">13-3055</strain>
        <strain evidence="87">13002124_1_human_pESI_CTX_M1_2013</strain>
        <strain evidence="84">13002124_34_broiler meat_pESI_CTX_M1_2013</strain>
        <strain evidence="85">14026835_human_pESI_CTX_M65_2014</strain>
        <strain evidence="79">14035093_human_pESI_CTX_M1_2014</strain>
        <strain evidence="71">14057027_15_broiler_meat_pESI_CTX_M1_2014</strain>
        <strain evidence="57">Salmonella enterica</strain>
        <strain evidence="73">Sam_ff3851e3-f536-40fd-9773-2282a4e33e15</strain>
    </source>
</reference>
<evidence type="ECO:0000313" key="71">
    <source>
        <dbReference type="EMBL" id="HAC6597861.1"/>
    </source>
</evidence>
<evidence type="ECO:0000313" key="74">
    <source>
        <dbReference type="EMBL" id="HAE1342417.1"/>
    </source>
</evidence>
<dbReference type="EMBL" id="AAHQZD010000021">
    <property type="protein sequence ID" value="EBZ3923666.1"/>
    <property type="molecule type" value="Genomic_DNA"/>
</dbReference>
<evidence type="ECO:0000313" key="32">
    <source>
        <dbReference type="EMBL" id="ECU0929524.1"/>
    </source>
</evidence>
<evidence type="ECO:0000313" key="1">
    <source>
        <dbReference type="EMBL" id="EBL4735758.1"/>
    </source>
</evidence>
<dbReference type="EMBL" id="AAGDVW010000020">
    <property type="protein sequence ID" value="EBM8274067.1"/>
    <property type="molecule type" value="Genomic_DNA"/>
</dbReference>
<proteinExistence type="predicted"/>
<evidence type="ECO:0000313" key="87">
    <source>
        <dbReference type="EMBL" id="HAF0340988.1"/>
    </source>
</evidence>
<dbReference type="EMBL" id="DAAGSN010000059">
    <property type="protein sequence ID" value="HAB4385081.1"/>
    <property type="molecule type" value="Genomic_DNA"/>
</dbReference>
<dbReference type="EMBL" id="DAATTN010000003">
    <property type="protein sequence ID" value="HAF0043885.1"/>
    <property type="molecule type" value="Genomic_DNA"/>
</dbReference>
<evidence type="ECO:0000313" key="20">
    <source>
        <dbReference type="EMBL" id="ECB0125589.1"/>
    </source>
</evidence>
<evidence type="ECO:0000313" key="92">
    <source>
        <dbReference type="EMBL" id="QJV32492.1"/>
    </source>
</evidence>
<dbReference type="EMBL" id="AAKSJL010000006">
    <property type="protein sequence ID" value="ECV5410136.1"/>
    <property type="molecule type" value="Genomic_DNA"/>
</dbReference>
<evidence type="ECO:0000313" key="11">
    <source>
        <dbReference type="EMBL" id="EBO8930447.1"/>
    </source>
</evidence>
<dbReference type="EMBL" id="AAKSRR010000018">
    <property type="protein sequence ID" value="ECV1007639.1"/>
    <property type="molecule type" value="Genomic_DNA"/>
</dbReference>
<dbReference type="EMBL" id="DAARAM010000006">
    <property type="protein sequence ID" value="HAE1618075.1"/>
    <property type="molecule type" value="Genomic_DNA"/>
</dbReference>
<dbReference type="EMBL" id="AALIFF010000037">
    <property type="protein sequence ID" value="ECZ8877786.1"/>
    <property type="molecule type" value="Genomic_DNA"/>
</dbReference>
<dbReference type="EMBL" id="DAARIV010000002">
    <property type="protein sequence ID" value="HAE2605812.1"/>
    <property type="molecule type" value="Genomic_DNA"/>
</dbReference>
<protein>
    <submittedName>
        <fullName evidence="34">Phage gp6-like head-tail connector protein</fullName>
    </submittedName>
</protein>
<evidence type="ECO:0000313" key="27">
    <source>
        <dbReference type="EMBL" id="ECS9811855.1"/>
    </source>
</evidence>
<evidence type="ECO:0000313" key="50">
    <source>
        <dbReference type="EMBL" id="EDG6335242.1"/>
    </source>
</evidence>
<dbReference type="EMBL" id="DAAAAF010000046">
    <property type="protein sequence ID" value="HAA0034330.1"/>
    <property type="molecule type" value="Genomic_DNA"/>
</dbReference>
<dbReference type="EMBL" id="AAKSCF010000010">
    <property type="protein sequence ID" value="ECV3262888.1"/>
    <property type="molecule type" value="Genomic_DNA"/>
</dbReference>
<dbReference type="EMBL" id="AAMHVA010000016">
    <property type="protein sequence ID" value="EDH4946488.1"/>
    <property type="molecule type" value="Genomic_DNA"/>
</dbReference>
<dbReference type="EMBL" id="AAKPLR010000018">
    <property type="protein sequence ID" value="ECU2845965.1"/>
    <property type="molecule type" value="Genomic_DNA"/>
</dbReference>
<dbReference type="EMBL" id="AAHWEZ010000020">
    <property type="protein sequence ID" value="ECB0125589.1"/>
    <property type="molecule type" value="Genomic_DNA"/>
</dbReference>
<evidence type="ECO:0000313" key="2">
    <source>
        <dbReference type="EMBL" id="EBM7864502.1"/>
    </source>
</evidence>
<dbReference type="EMBL" id="AAKYXH010000010">
    <property type="protein sequence ID" value="ECX1648039.1"/>
    <property type="molecule type" value="Genomic_DNA"/>
</dbReference>
<dbReference type="Proteomes" id="UP000839930">
    <property type="component" value="Unassembled WGS sequence"/>
</dbReference>
<dbReference type="EMBL" id="AAKOWC010000014">
    <property type="protein sequence ID" value="ECU0947745.1"/>
    <property type="molecule type" value="Genomic_DNA"/>
</dbReference>
<dbReference type="EMBL" id="DAAWEB010000001">
    <property type="protein sequence ID" value="HAF7562609.1"/>
    <property type="molecule type" value="Genomic_DNA"/>
</dbReference>
<evidence type="ECO:0000313" key="41">
    <source>
        <dbReference type="EMBL" id="ECY9478025.1"/>
    </source>
</evidence>
<gene>
    <name evidence="43" type="ORF">A3T68_07980</name>
    <name evidence="40" type="ORF">APS00_14910</name>
    <name evidence="41" type="ORF">AVV94_15595</name>
    <name evidence="42" type="ORF">AYO59_21915</name>
    <name evidence="48" type="ORF">B6H83_16365</name>
    <name evidence="49" type="ORF">B7096_16235</name>
    <name evidence="50" type="ORF">B7906_15920</name>
    <name evidence="44" type="ORF">BCO02_14790</name>
    <name evidence="45" type="ORF">BCO11_15595</name>
    <name evidence="46" type="ORF">BCO24_21870</name>
    <name evidence="47" type="ORF">BKZ14_16200</name>
    <name evidence="51" type="ORF">CBY70_13775</name>
    <name evidence="52" type="ORF">CCQ00_15110</name>
    <name evidence="53" type="ORF">CDE48_14905</name>
    <name evidence="54" type="ORF">CFG52_15425</name>
    <name evidence="36" type="ORF">D3L91_23180</name>
    <name evidence="29" type="ORF">D4Q57_10470</name>
    <name evidence="8" type="ORF">D6191_06340</name>
    <name evidence="14" type="ORF">D6K77_20465</name>
    <name evidence="93" type="ORF">D7G20_07085</name>
    <name evidence="92" type="ORF">D7G23_07275</name>
    <name evidence="30" type="ORF">DK644_02925</name>
    <name evidence="31" type="ORF">DK658_17890</name>
    <name evidence="26" type="ORF">DKR80_11780</name>
    <name evidence="32" type="ORF">DML76_12915</name>
    <name evidence="33" type="ORF">DML78_08310</name>
    <name evidence="34" type="ORF">DN939_07735</name>
    <name evidence="27" type="ORF">DNT91_09060</name>
    <name evidence="38" type="ORF">DOG78_11805</name>
    <name evidence="13" type="ORF">DRV51_08545</name>
    <name evidence="28" type="ORF">DTE60_04550</name>
    <name evidence="39" type="ORF">DUG45_06745</name>
    <name evidence="35" type="ORF">DVE59_12120</name>
    <name evidence="37" type="ORF">DZ830_15670</name>
    <name evidence="3" type="ORF">E3C53_13660</name>
    <name evidence="24" type="ORF">E4A09_09675</name>
    <name evidence="10" type="ORF">E4S80_14450</name>
    <name evidence="4" type="ORF">E5861_18765</name>
    <name evidence="11" type="ORF">E7893_10985</name>
    <name evidence="6" type="ORF">E9406_02790</name>
    <name evidence="15" type="ORF">EAY49_15380</name>
    <name evidence="16" type="ORF">EAY59_09510</name>
    <name evidence="17" type="ORF">EBC42_18495</name>
    <name evidence="18" type="ORF">EI356_16520</name>
    <name evidence="9" type="ORF">EK920_07555</name>
    <name evidence="19" type="ORF">EKK94_08450</name>
    <name evidence="7" type="ORF">EM927_19240</name>
    <name evidence="2" type="ORF">EQ866_13455</name>
    <name evidence="20" type="ORF">EUQ70_18505</name>
    <name evidence="21" type="ORF">EVX96_04555</name>
    <name evidence="5" type="ORF">EX903_04640</name>
    <name evidence="22" type="ORF">EZK84_09695</name>
    <name evidence="12" type="ORF">FA731_13145</name>
    <name evidence="25" type="ORF">FD413_14025</name>
    <name evidence="1" type="ORF">FDA00_06785</name>
    <name evidence="23" type="ORF">FKX15_19880</name>
    <name evidence="70" type="ORF">G0B50_10455</name>
    <name evidence="71" type="ORF">G0B53_10330</name>
    <name evidence="72" type="ORF">G0E12_11355</name>
    <name evidence="73" type="ORF">G2278_19405</name>
    <name evidence="74" type="ORF">G2961_00305</name>
    <name evidence="76" type="ORF">G2983_11885</name>
    <name evidence="78" type="ORF">G3333_000670</name>
    <name evidence="75" type="ORF">G3A17_07120</name>
    <name evidence="77" type="ORF">G3A25_01045</name>
    <name evidence="86" type="ORF">G4216_002010</name>
    <name evidence="85" type="ORF">G4217_003091</name>
    <name evidence="80" type="ORF">G4G82_001836</name>
    <name evidence="79" type="ORF">G4G86_001985</name>
    <name evidence="82" type="ORF">G4H61_001431</name>
    <name evidence="83" type="ORF">G4J40_001489</name>
    <name evidence="81" type="ORF">G4K06_001454</name>
    <name evidence="84" type="ORF">G4Q07_002199</name>
    <name evidence="90" type="ORF">G9266_000178</name>
    <name evidence="91" type="ORF">G9344_001059</name>
    <name evidence="89" type="ORF">G9F95_001161</name>
    <name evidence="88" type="ORF">G9G59_003007</name>
    <name evidence="87" type="ORF">G9W71_001985</name>
    <name evidence="67" type="ORF">GB175_13745</name>
    <name evidence="68" type="ORF">GB230_09260</name>
    <name evidence="64" type="ORF">GB408_12430</name>
    <name evidence="69" type="ORF">GB553_11235</name>
    <name evidence="60" type="ORF">GBW26_09405</name>
    <name evidence="61" type="ORF">GBW98_11545</name>
    <name evidence="58" type="ORF">GBX99_07445</name>
    <name evidence="62" type="ORF">GBY47_06095</name>
    <name evidence="57" type="ORF">GBY48_07445</name>
    <name evidence="59" type="ORF">GBY90_07020</name>
    <name evidence="66" type="ORF">GBY91_00850</name>
    <name evidence="65" type="ORF">GBZ01_16960</name>
    <name evidence="63" type="ORF">GBZ23_13120</name>
    <name evidence="55" type="ORF">GDG83_18360</name>
    <name evidence="56" type="ORF">GDL33_15160</name>
</gene>
<dbReference type="EMBL" id="DAAGSG010000054">
    <property type="protein sequence ID" value="HAB4348996.1"/>
    <property type="molecule type" value="Genomic_DNA"/>
</dbReference>
<dbReference type="EMBL" id="AAGJVM010000036">
    <property type="protein sequence ID" value="EBO8409860.1"/>
    <property type="molecule type" value="Genomic_DNA"/>
</dbReference>
<dbReference type="EMBL" id="AAHQWV010000021">
    <property type="protein sequence ID" value="EBZ3639389.1"/>
    <property type="molecule type" value="Genomic_DNA"/>
</dbReference>
<evidence type="ECO:0000313" key="89">
    <source>
        <dbReference type="EMBL" id="HAF1347768.1"/>
    </source>
</evidence>
<evidence type="ECO:0000313" key="44">
    <source>
        <dbReference type="EMBL" id="EDB8863000.1"/>
    </source>
</evidence>
<sequence length="108" mass="12068">MIELVTLEEIKDHLHIDHDADDGPLKEKIQEASSVLLAFIQGSRDKVVDETGKLIEGEALSRMKGSTMRLVGMLYRNPDGAEKEDLLQGELPFSVTCLIYDLRCPTIL</sequence>
<dbReference type="EMBL" id="AALGHN010000009">
    <property type="protein sequence ID" value="ECY9478025.1"/>
    <property type="molecule type" value="Genomic_DNA"/>
</dbReference>
<dbReference type="EMBL" id="AAGJWD010000007">
    <property type="protein sequence ID" value="EBO8614048.1"/>
    <property type="molecule type" value="Genomic_DNA"/>
</dbReference>
<evidence type="ECO:0000313" key="37">
    <source>
        <dbReference type="EMBL" id="ECV1007639.1"/>
    </source>
</evidence>
<name>A0A3R0D788_SALIN</name>
<dbReference type="EMBL" id="DAAUEJ010000004">
    <property type="protein sequence ID" value="HAF1347768.1"/>
    <property type="molecule type" value="Genomic_DNA"/>
</dbReference>
<dbReference type="EMBL" id="DAASGO010000009">
    <property type="protein sequence ID" value="HAE5433182.1"/>
    <property type="molecule type" value="Genomic_DNA"/>
</dbReference>
<dbReference type="EMBL" id="DAAGMO010000004">
    <property type="protein sequence ID" value="HAB3677166.1"/>
    <property type="molecule type" value="Genomic_DNA"/>
</dbReference>
<dbReference type="EMBL" id="AAKLIB010000014">
    <property type="protein sequence ID" value="ECS9811855.1"/>
    <property type="molecule type" value="Genomic_DNA"/>
</dbReference>
<dbReference type="EMBL" id="AAKMPT010000016">
    <property type="protein sequence ID" value="ECT3914739.1"/>
    <property type="molecule type" value="Genomic_DNA"/>
</dbReference>
<dbReference type="EMBL" id="AAGJUI010000012">
    <property type="protein sequence ID" value="EBO8479974.1"/>
    <property type="molecule type" value="Genomic_DNA"/>
</dbReference>
<dbReference type="EMBL" id="AALOZA010000009">
    <property type="protein sequence ID" value="EDB8896081.1"/>
    <property type="molecule type" value="Genomic_DNA"/>
</dbReference>
<dbReference type="EMBL" id="DAAUEF010000008">
    <property type="protein sequence ID" value="HAF1326773.1"/>
    <property type="molecule type" value="Genomic_DNA"/>
</dbReference>
<evidence type="ECO:0000313" key="7">
    <source>
        <dbReference type="EMBL" id="EBO8409860.1"/>
    </source>
</evidence>
<evidence type="ECO:0000313" key="29">
    <source>
        <dbReference type="EMBL" id="ECT3914739.1"/>
    </source>
</evidence>
<dbReference type="EMBL" id="DAAFWO010000002">
    <property type="protein sequence ID" value="HAB1819724.1"/>
    <property type="molecule type" value="Genomic_DNA"/>
</dbReference>
<dbReference type="EMBL" id="DAASGW010000011">
    <property type="protein sequence ID" value="HAE5470406.1"/>
    <property type="molecule type" value="Genomic_DNA"/>
</dbReference>
<dbReference type="EMBL" id="AAMEVE010000008">
    <property type="protein sequence ID" value="EDG6335242.1"/>
    <property type="molecule type" value="Genomic_DNA"/>
</dbReference>
<evidence type="ECO:0000313" key="54">
    <source>
        <dbReference type="EMBL" id="EDI6533705.1"/>
    </source>
</evidence>
<evidence type="ECO:0000313" key="78">
    <source>
        <dbReference type="EMBL" id="HAE2605812.1"/>
    </source>
</evidence>
<reference evidence="34" key="2">
    <citation type="submission" date="2018-06" db="EMBL/GenBank/DDBJ databases">
        <authorList>
            <consortium name="GenomeTrakr network: Whole genome sequencing for foodborne pathogen traceback"/>
        </authorList>
    </citation>
    <scope>NUCLEOTIDE SEQUENCE</scope>
    <source>
        <strain evidence="44">CFSAN037700</strain>
        <strain evidence="45">CFSAN037709</strain>
        <strain evidence="46">CFSAN037722</strain>
        <strain evidence="26">FSIS11809892</strain>
        <strain evidence="31">FSIS11809959</strain>
        <strain evidence="32">FSIS11810047</strain>
        <strain evidence="33">FSIS11810049</strain>
        <strain evidence="27">FSIS11810308</strain>
        <strain evidence="39">FSIS11811714</strain>
        <strain evidence="36">FSIS11812793</strain>
        <strain evidence="8">FSIS11813724</strain>
        <strain evidence="16">FSIS11814551</strain>
        <strain evidence="15">FSIS11814560</strain>
        <strain evidence="3">FSIS11919071</strain>
        <strain evidence="6">FSIS11919895</strain>
        <strain evidence="1">FSIS11920420</strain>
        <strain evidence="25">FSIS11920791</strain>
        <strain evidence="40">FSIS1504604</strain>
        <strain evidence="41">FSIS1505305</strain>
        <strain evidence="47">FSIS1607987</strain>
        <strain evidence="49">FSIS1700006</strain>
        <strain evidence="52">FSIS1701215</strain>
        <strain evidence="53">FSIS1701557</strain>
        <strain evidence="54">FSIS1702006</strain>
        <strain evidence="50">FSIS1710673</strain>
        <strain evidence="30">FSIS21821670</strain>
        <strain evidence="34">FSIS21821799</strain>
        <strain evidence="37">FSIS21821917</strain>
        <strain evidence="29">FSIS21822115</strain>
        <strain evidence="19">FSIS21823005</strain>
        <strain evidence="9">FSIS21823015</strain>
        <strain evidence="7">FSIS21823046</strain>
        <strain evidence="21">FSIS21923374</strain>
        <strain evidence="22">FSIS21923591</strain>
        <strain evidence="11">FSIS21923917</strain>
        <strain evidence="38">FSIS31800552</strain>
        <strain evidence="28">FSIS31800621</strain>
        <strain evidence="35">FSIS31800750</strain>
        <strain evidence="18">FSIS31801318</strain>
        <strain evidence="2">FSIS31901417</strain>
        <strain evidence="5">FSIS31901572</strain>
        <strain evidence="12">FSIS31901849</strain>
    </source>
</reference>
<evidence type="ECO:0000313" key="73">
    <source>
        <dbReference type="EMBL" id="HAE0014287.1"/>
    </source>
</evidence>
<evidence type="ECO:0000313" key="69">
    <source>
        <dbReference type="EMBL" id="HAB5774003.1"/>
    </source>
</evidence>
<dbReference type="EMBL" id="AAHPAG010000041">
    <property type="protein sequence ID" value="EBY7802570.1"/>
    <property type="molecule type" value="Genomic_DNA"/>
</dbReference>
<accession>A0A3R0D788</accession>
<evidence type="ECO:0000313" key="8">
    <source>
        <dbReference type="EMBL" id="EBO8479974.1"/>
    </source>
</evidence>
<dbReference type="EMBL" id="AAIFWQ010000022">
    <property type="protein sequence ID" value="ECD7998123.1"/>
    <property type="molecule type" value="Genomic_DNA"/>
</dbReference>
<dbReference type="EMBL" id="AAGJYK010000020">
    <property type="protein sequence ID" value="EBO8903175.1"/>
    <property type="molecule type" value="Genomic_DNA"/>
</dbReference>
<dbReference type="EMBL" id="AAMIZD010000009">
    <property type="protein sequence ID" value="EDH8388128.1"/>
    <property type="molecule type" value="Genomic_DNA"/>
</dbReference>
<reference evidence="92" key="7">
    <citation type="submission" date="2020-04" db="EMBL/GenBank/DDBJ databases">
        <title>The Salmonella enterica Resistant Infantis in Poultry (RIP) Clone Continues to Spread and Recombine in the United States.</title>
        <authorList>
            <person name="Tyson G.H."/>
            <person name="Li C."/>
            <person name="Harrison L."/>
            <person name="Martin G."/>
            <person name="Hsu C.-H."/>
            <person name="Tate H."/>
            <person name="Tran T.-T.T."/>
            <person name="Strain E."/>
            <person name="Zhao S."/>
        </authorList>
    </citation>
    <scope>NUCLEOTIDE SEQUENCE</scope>
    <source>
        <strain evidence="93">CVM N17S973</strain>
        <strain evidence="92">CVM N17S976</strain>
    </source>
</reference>
<evidence type="ECO:0000313" key="66">
    <source>
        <dbReference type="EMBL" id="HAB4695281.1"/>
    </source>
</evidence>
<evidence type="ECO:0000313" key="6">
    <source>
        <dbReference type="EMBL" id="EBO2478019.1"/>
    </source>
</evidence>
<dbReference type="EMBL" id="AALLAD010000011">
    <property type="protein sequence ID" value="EDA7188681.1"/>
    <property type="molecule type" value="Genomic_DNA"/>
</dbReference>
<evidence type="ECO:0000313" key="4">
    <source>
        <dbReference type="EMBL" id="EBM9017604.1"/>
    </source>
</evidence>
<evidence type="ECO:0000313" key="34">
    <source>
        <dbReference type="EMBL" id="ECU1304291.1"/>
    </source>
</evidence>
<dbReference type="NCBIfam" id="TIGR01560">
    <property type="entry name" value="put_DNA_pack"/>
    <property type="match status" value="1"/>
</dbReference>
<evidence type="ECO:0000313" key="51">
    <source>
        <dbReference type="EMBL" id="EDH4946488.1"/>
    </source>
</evidence>
<dbReference type="EMBL" id="AAHTGE010000008">
    <property type="protein sequence ID" value="ECA0963043.1"/>
    <property type="molecule type" value="Genomic_DNA"/>
</dbReference>
<evidence type="ECO:0000313" key="31">
    <source>
        <dbReference type="EMBL" id="ECU0850326.1"/>
    </source>
</evidence>
<dbReference type="EMBL" id="AAMLRT010000009">
    <property type="protein sequence ID" value="EDI6533705.1"/>
    <property type="molecule type" value="Genomic_DNA"/>
</dbReference>
<evidence type="ECO:0000313" key="26">
    <source>
        <dbReference type="EMBL" id="ECS9069263.1"/>
    </source>
</evidence>
<evidence type="ECO:0000313" key="46">
    <source>
        <dbReference type="EMBL" id="EDB8944043.1"/>
    </source>
</evidence>
<evidence type="ECO:0000313" key="33">
    <source>
        <dbReference type="EMBL" id="ECU0947745.1"/>
    </source>
</evidence>
<dbReference type="EMBL" id="DAASFK010000003">
    <property type="protein sequence ID" value="HAE5303371.1"/>
    <property type="molecule type" value="Genomic_DNA"/>
</dbReference>
<dbReference type="EMBL" id="AAGDRP010000007">
    <property type="protein sequence ID" value="EBM7864502.1"/>
    <property type="molecule type" value="Genomic_DNA"/>
</dbReference>
<dbReference type="EMBL" id="AAKLTB010000009">
    <property type="protein sequence ID" value="ECT1139153.1"/>
    <property type="molecule type" value="Genomic_DNA"/>
</dbReference>
<evidence type="ECO:0000313" key="5">
    <source>
        <dbReference type="EMBL" id="EBO1796837.1"/>
    </source>
</evidence>
<evidence type="ECO:0000313" key="49">
    <source>
        <dbReference type="EMBL" id="EDG6139725.1"/>
    </source>
</evidence>
<dbReference type="EMBL" id="DAAWGW010000004">
    <property type="protein sequence ID" value="HAF7836623.1"/>
    <property type="molecule type" value="Genomic_DNA"/>
</dbReference>
<evidence type="ECO:0000313" key="56">
    <source>
        <dbReference type="EMBL" id="HAA0874774.1"/>
    </source>
</evidence>
<evidence type="ECO:0000313" key="65">
    <source>
        <dbReference type="EMBL" id="HAB4533310.1"/>
    </source>
</evidence>
<dbReference type="EMBL" id="AAIGEA010000007">
    <property type="protein sequence ID" value="ECD8864352.1"/>
    <property type="molecule type" value="Genomic_DNA"/>
</dbReference>
<evidence type="ECO:0000313" key="25">
    <source>
        <dbReference type="EMBL" id="ECK9183771.1"/>
    </source>
</evidence>
<evidence type="ECO:0000313" key="22">
    <source>
        <dbReference type="EMBL" id="ECB5810492.1"/>
    </source>
</evidence>
<evidence type="ECO:0000313" key="13">
    <source>
        <dbReference type="EMBL" id="EBX3963908.1"/>
    </source>
</evidence>
<evidence type="ECO:0000313" key="81">
    <source>
        <dbReference type="EMBL" id="HAE5433182.1"/>
    </source>
</evidence>
<dbReference type="EMBL" id="AAKOVZ010000019">
    <property type="protein sequence ID" value="ECU0929524.1"/>
    <property type="molecule type" value="Genomic_DNA"/>
</dbReference>
<dbReference type="EMBL" id="DAAMKJ010000004">
    <property type="protein sequence ID" value="HAC7053938.1"/>
    <property type="molecule type" value="Genomic_DNA"/>
</dbReference>
<dbReference type="EMBL" id="DAAQMX010000050">
    <property type="protein sequence ID" value="HAE0014287.1"/>
    <property type="molecule type" value="Genomic_DNA"/>
</dbReference>
<evidence type="ECO:0000313" key="17">
    <source>
        <dbReference type="EMBL" id="EBZ3923666.1"/>
    </source>
</evidence>
<evidence type="ECO:0000313" key="62">
    <source>
        <dbReference type="EMBL" id="HAB4171870.1"/>
    </source>
</evidence>
<evidence type="ECO:0000313" key="47">
    <source>
        <dbReference type="EMBL" id="EDC8472760.1"/>
    </source>
</evidence>
<dbReference type="EMBL" id="DAAAKK010000009">
    <property type="protein sequence ID" value="HAA0874774.1"/>
    <property type="molecule type" value="Genomic_DNA"/>
</dbReference>
<dbReference type="EMBL" id="AAHLCX010000004">
    <property type="protein sequence ID" value="EBX3963908.1"/>
    <property type="molecule type" value="Genomic_DNA"/>
</dbReference>
<evidence type="ECO:0000313" key="86">
    <source>
        <dbReference type="EMBL" id="HAF0043885.1"/>
    </source>
</evidence>